<evidence type="ECO:0000313" key="12">
    <source>
        <dbReference type="Proteomes" id="UP000594771"/>
    </source>
</evidence>
<dbReference type="InterPro" id="IPR024919">
    <property type="entry name" value="EcfT"/>
</dbReference>
<dbReference type="InterPro" id="IPR051611">
    <property type="entry name" value="ECF_transporter_component"/>
</dbReference>
<evidence type="ECO:0000313" key="10">
    <source>
        <dbReference type="EMBL" id="MCY3053970.1"/>
    </source>
</evidence>
<comment type="function">
    <text evidence="9">Transmembrane (T) component of an energy-coupling factor (ECF) ABC-transporter complex. Unlike classic ABC transporters this ECF transporter provides the energy necessary to transport a number of different substrates.</text>
</comment>
<dbReference type="CDD" id="cd16914">
    <property type="entry name" value="EcfT"/>
    <property type="match status" value="1"/>
</dbReference>
<dbReference type="OrthoDB" id="8075495at2"/>
<evidence type="ECO:0000256" key="3">
    <source>
        <dbReference type="ARBA" id="ARBA00014042"/>
    </source>
</evidence>
<keyword evidence="7 9" id="KW-1133">Transmembrane helix</keyword>
<dbReference type="KEGG" id="aun:AWM73_06825"/>
<feature type="transmembrane region" description="Helical" evidence="9">
    <location>
        <begin position="21"/>
        <end position="39"/>
    </location>
</feature>
<name>A0A0X8FFL4_9LACT</name>
<accession>A0A0X8FFL4</accession>
<dbReference type="PANTHER" id="PTHR34857">
    <property type="entry name" value="SLL0384 PROTEIN"/>
    <property type="match status" value="1"/>
</dbReference>
<evidence type="ECO:0000313" key="13">
    <source>
        <dbReference type="Proteomes" id="UP001069145"/>
    </source>
</evidence>
<evidence type="ECO:0000256" key="9">
    <source>
        <dbReference type="HAMAP-Rule" id="MF_01461"/>
    </source>
</evidence>
<evidence type="ECO:0000256" key="7">
    <source>
        <dbReference type="ARBA" id="ARBA00022989"/>
    </source>
</evidence>
<evidence type="ECO:0000256" key="6">
    <source>
        <dbReference type="ARBA" id="ARBA00022692"/>
    </source>
</evidence>
<comment type="subcellular location">
    <subcellularLocation>
        <location evidence="1 9">Cell membrane</location>
        <topology evidence="1 9">Multi-pass membrane protein</topology>
    </subcellularLocation>
</comment>
<feature type="transmembrane region" description="Helical" evidence="9">
    <location>
        <begin position="245"/>
        <end position="262"/>
    </location>
</feature>
<dbReference type="GO" id="GO:0005886">
    <property type="term" value="C:plasma membrane"/>
    <property type="evidence" value="ECO:0007669"/>
    <property type="project" value="UniProtKB-SubCell"/>
</dbReference>
<evidence type="ECO:0000256" key="2">
    <source>
        <dbReference type="ARBA" id="ARBA00005660"/>
    </source>
</evidence>
<dbReference type="InterPro" id="IPR003339">
    <property type="entry name" value="ABC/ECF_trnsptr_transmembrane"/>
</dbReference>
<gene>
    <name evidence="9" type="primary">ecfT</name>
    <name evidence="11" type="ORF">I6G68_03200</name>
    <name evidence="10" type="ORF">ODY43_08265</name>
</gene>
<dbReference type="AlphaFoldDB" id="A0A0X8FFL4"/>
<dbReference type="GO" id="GO:0022857">
    <property type="term" value="F:transmembrane transporter activity"/>
    <property type="evidence" value="ECO:0007669"/>
    <property type="project" value="UniProtKB-UniRule"/>
</dbReference>
<evidence type="ECO:0000256" key="4">
    <source>
        <dbReference type="ARBA" id="ARBA00022448"/>
    </source>
</evidence>
<dbReference type="Proteomes" id="UP001069145">
    <property type="component" value="Unassembled WGS sequence"/>
</dbReference>
<evidence type="ECO:0000256" key="8">
    <source>
        <dbReference type="ARBA" id="ARBA00023136"/>
    </source>
</evidence>
<evidence type="ECO:0000256" key="1">
    <source>
        <dbReference type="ARBA" id="ARBA00004651"/>
    </source>
</evidence>
<dbReference type="EMBL" id="CP065662">
    <property type="protein sequence ID" value="QPS02090.1"/>
    <property type="molecule type" value="Genomic_DNA"/>
</dbReference>
<comment type="similarity">
    <text evidence="2 9">Belongs to the energy-coupling factor EcfT family.</text>
</comment>
<dbReference type="HAMAP" id="MF_01461">
    <property type="entry name" value="EcfT"/>
    <property type="match status" value="1"/>
</dbReference>
<dbReference type="RefSeq" id="WP_060778662.1">
    <property type="nucleotide sequence ID" value="NZ_CAJHLF010000009.1"/>
</dbReference>
<reference evidence="10" key="2">
    <citation type="submission" date="2022-09" db="EMBL/GenBank/DDBJ databases">
        <title>Aerococcus urinae taxonomy study.</title>
        <authorList>
            <person name="Christensen J."/>
            <person name="Senneby E."/>
        </authorList>
    </citation>
    <scope>NUCLEOTIDE SEQUENCE</scope>
    <source>
        <strain evidence="10">NLD-066-U95</strain>
    </source>
</reference>
<sequence length="264" mass="30041">MKNKFIMGRYLNGDSLVHRMDPRAKLIIMFILLIFIFFANNGLTYGILGLLVVAFVWLTGISLKIFLKGLKPMILLILITVALQLFFTRTGEVYWQWGFLAITDEGLWNALFIFLRFVYIIFISTILTLTTKPLDITDGLESLMKPLKNVLPVHEIALMLSIALRFVPTLLEETDKIMDAQWARGVDFSEGSLMSRIKAIIPILVPLFVSAFDRAYDLSIAMEARGYQGGEGRSKYRLLHWHKRDTMAIGLVACVCLAILIFRS</sequence>
<keyword evidence="8 9" id="KW-0472">Membrane</keyword>
<feature type="transmembrane region" description="Helical" evidence="9">
    <location>
        <begin position="74"/>
        <end position="95"/>
    </location>
</feature>
<protein>
    <recommendedName>
        <fullName evidence="3 9">Energy-coupling factor transporter transmembrane protein EcfT</fullName>
        <shortName evidence="9">ECF transporter T component EcfT</shortName>
    </recommendedName>
</protein>
<reference evidence="11 12" key="1">
    <citation type="submission" date="2020-12" db="EMBL/GenBank/DDBJ databases">
        <title>FDA dAtabase for Regulatory Grade micrObial Sequences (FDA-ARGOS): Supporting development and validation of Infectious Disease Dx tests.</title>
        <authorList>
            <person name="Sproer C."/>
            <person name="Gronow S."/>
            <person name="Severitt S."/>
            <person name="Schroder I."/>
            <person name="Tallon L."/>
            <person name="Sadzewicz L."/>
            <person name="Zhao X."/>
            <person name="Boylan J."/>
            <person name="Ott S."/>
            <person name="Bowen H."/>
            <person name="Vavikolanu K."/>
            <person name="Mehta A."/>
            <person name="Aluvathingal J."/>
            <person name="Nadendla S."/>
            <person name="Lowell S."/>
            <person name="Myers T."/>
            <person name="Yan Y."/>
            <person name="Sichtig H."/>
        </authorList>
    </citation>
    <scope>NUCLEOTIDE SEQUENCE [LARGE SCALE GENOMIC DNA]</scope>
    <source>
        <strain evidence="11 12">FDAARGOS_911</strain>
    </source>
</reference>
<keyword evidence="4 9" id="KW-0813">Transport</keyword>
<dbReference type="GeneID" id="35768487"/>
<evidence type="ECO:0000313" key="11">
    <source>
        <dbReference type="EMBL" id="QPS02090.1"/>
    </source>
</evidence>
<organism evidence="11 12">
    <name type="scientific">Aerococcus urinae</name>
    <dbReference type="NCBI Taxonomy" id="1376"/>
    <lineage>
        <taxon>Bacteria</taxon>
        <taxon>Bacillati</taxon>
        <taxon>Bacillota</taxon>
        <taxon>Bacilli</taxon>
        <taxon>Lactobacillales</taxon>
        <taxon>Aerococcaceae</taxon>
        <taxon>Aerococcus</taxon>
    </lineage>
</organism>
<dbReference type="EMBL" id="JAOTML010000010">
    <property type="protein sequence ID" value="MCY3053970.1"/>
    <property type="molecule type" value="Genomic_DNA"/>
</dbReference>
<dbReference type="Proteomes" id="UP000594771">
    <property type="component" value="Chromosome"/>
</dbReference>
<keyword evidence="13" id="KW-1185">Reference proteome</keyword>
<feature type="transmembrane region" description="Helical" evidence="9">
    <location>
        <begin position="107"/>
        <end position="129"/>
    </location>
</feature>
<comment type="subunit">
    <text evidence="9">Forms a stable energy-coupling factor (ECF) transporter complex composed of 2 membrane-embedded substrate-binding proteins (S component), 2 ATP-binding proteins (A component) and 2 transmembrane proteins (T component).</text>
</comment>
<evidence type="ECO:0000256" key="5">
    <source>
        <dbReference type="ARBA" id="ARBA00022475"/>
    </source>
</evidence>
<dbReference type="Pfam" id="PF02361">
    <property type="entry name" value="CbiQ"/>
    <property type="match status" value="1"/>
</dbReference>
<keyword evidence="5 9" id="KW-1003">Cell membrane</keyword>
<proteinExistence type="inferred from homology"/>
<dbReference type="PANTHER" id="PTHR34857:SF2">
    <property type="entry name" value="SLL0384 PROTEIN"/>
    <property type="match status" value="1"/>
</dbReference>
<keyword evidence="6 9" id="KW-0812">Transmembrane</keyword>